<keyword evidence="3 7" id="KW-1134">Transmembrane beta strand</keyword>
<accession>A0A1M6Z5I9</accession>
<evidence type="ECO:0000313" key="10">
    <source>
        <dbReference type="EMBL" id="GGE87142.1"/>
    </source>
</evidence>
<evidence type="ECO:0000256" key="7">
    <source>
        <dbReference type="PROSITE-ProRule" id="PRU01360"/>
    </source>
</evidence>
<dbReference type="STRING" id="1434701.SAMN05443634_107173"/>
<dbReference type="InterPro" id="IPR036942">
    <property type="entry name" value="Beta-barrel_TonB_sf"/>
</dbReference>
<dbReference type="EMBL" id="BMFL01000001">
    <property type="protein sequence ID" value="GGE87142.1"/>
    <property type="molecule type" value="Genomic_DNA"/>
</dbReference>
<sequence>MRRRLTSLSLLAFLGLGTLAFAQVTGVVNDANDFPEADVEVTVKGTDKVAFTDENGNFNIDAKVGDTLVINGKEFKVTSTSLGALKYSTTENVALDEVVITSIFEAPAKAGQTIVNSDQIKDFNPSLSVDQMLGGKVSGLISQAQSGAPGSTANVTIRGALGLSGGVKSPLYVVDGTYMSETDMNSINPSDIETIKVLKEASQLAIYGARGANGVVIVKTKTAKKGATTVSYSSRIGVTNMMDLPNIKVMNSSQLLNFQRGLYDLDPTAGYGIDWTPAEIAELSKTNTNWADESYRTGILTSNHISISSNEGNLSQNFSIGHDKDQGAVIYYKGFERITSSYNFTSKAKDWLRVGANVNGSYQTRDIPRDRFNAQSVFNAVLENQPYADVYIYDDQGNITYDQWGYPVYNPNNGGGYPTLDEMAKMYNRTRQFKLFGSAYVEADLFKNVTARSTFGATYVRLQQEIFNRGNTYLAQLLGSPASKTDDSRDNLNYNWRNEISYVNSWDKHNLRATVASEFQKYNNYRMVIAGRGFPNNDLVTQNLAQEILGGGSSFTNRSQIVRYGYIGALSYDYDRKYMLDAYIRRDGTSLAGWNSMYGTFWGFSVGWDIAREEFLKGSNVVNSLVIKGSYGEVGDDSALTTYSNLNLISLGFYNGQFSGTPSRNIANADVSWETNKKLNLGLEFALFKNKLTGSAAYFQDKRNNFIFPNQFSYTNGGYRSFMNAGQLTTNGLELDLNYEVVRTKNFDLSLYGNITNVNYKVNQLNGTSQLFVSGSAENLVHIEGQTPYQFYLVRWAGVNSQTGEAQYYDIDGNITTTYDGGDAVATGKTPLPKVFGGFGLNTKVYGFDLNADFTYSAGGYSYNNVYQWITDPNGITNKDVSANDYWRNPGDNARFARPDASGHQYSTQFLEKSDYILFRSLSLGYNLDKKLLDNTPLKSLRIYGQVQNLAMFTKFHGNPVQGTGSSESSTVSSTGYVSNSFAGFGYPMTRTYSLGINVSF</sequence>
<proteinExistence type="inferred from homology"/>
<evidence type="ECO:0000259" key="9">
    <source>
        <dbReference type="Pfam" id="PF07715"/>
    </source>
</evidence>
<reference evidence="10" key="1">
    <citation type="journal article" date="2014" name="Int. J. Syst. Evol. Microbiol.">
        <title>Complete genome of a new Firmicutes species belonging to the dominant human colonic microbiota ('Ruminococcus bicirculans') reveals two chromosomes and a selective capacity to utilize plant glucans.</title>
        <authorList>
            <consortium name="NISC Comparative Sequencing Program"/>
            <person name="Wegmann U."/>
            <person name="Louis P."/>
            <person name="Goesmann A."/>
            <person name="Henrissat B."/>
            <person name="Duncan S.H."/>
            <person name="Flint H.J."/>
        </authorList>
    </citation>
    <scope>NUCLEOTIDE SEQUENCE</scope>
    <source>
        <strain evidence="10">CGMCC 1.12707</strain>
    </source>
</reference>
<reference evidence="13" key="4">
    <citation type="journal article" date="2019" name="Int. J. Syst. Evol. Microbiol.">
        <title>The Global Catalogue of Microorganisms (GCM) 10K type strain sequencing project: providing services to taxonomists for standard genome sequencing and annotation.</title>
        <authorList>
            <consortium name="The Broad Institute Genomics Platform"/>
            <consortium name="The Broad Institute Genome Sequencing Center for Infectious Disease"/>
            <person name="Wu L."/>
            <person name="Ma J."/>
        </authorList>
    </citation>
    <scope>NUCLEOTIDE SEQUENCE [LARGE SCALE GENOMIC DNA]</scope>
    <source>
        <strain evidence="13">CGMCC 1.12707</strain>
    </source>
</reference>
<keyword evidence="4 7" id="KW-0812">Transmembrane</keyword>
<evidence type="ECO:0000256" key="8">
    <source>
        <dbReference type="SAM" id="SignalP"/>
    </source>
</evidence>
<comment type="subcellular location">
    <subcellularLocation>
        <location evidence="1 7">Cell outer membrane</location>
        <topology evidence="1 7">Multi-pass membrane protein</topology>
    </subcellularLocation>
</comment>
<dbReference type="Proteomes" id="UP000650994">
    <property type="component" value="Unassembled WGS sequence"/>
</dbReference>
<reference evidence="10" key="5">
    <citation type="submission" date="2024-05" db="EMBL/GenBank/DDBJ databases">
        <authorList>
            <person name="Sun Q."/>
            <person name="Zhou Y."/>
        </authorList>
    </citation>
    <scope>NUCLEOTIDE SEQUENCE</scope>
    <source>
        <strain evidence="10">CGMCC 1.12707</strain>
    </source>
</reference>
<protein>
    <submittedName>
        <fullName evidence="10">SusC/RagA family TonB-linked outer membrane protein</fullName>
    </submittedName>
    <submittedName>
        <fullName evidence="11">TonB-linked outer membrane protein, SusC/RagA family</fullName>
    </submittedName>
</protein>
<keyword evidence="6 7" id="KW-0998">Cell outer membrane</keyword>
<dbReference type="SUPFAM" id="SSF49464">
    <property type="entry name" value="Carboxypeptidase regulatory domain-like"/>
    <property type="match status" value="1"/>
</dbReference>
<dbReference type="InterPro" id="IPR039426">
    <property type="entry name" value="TonB-dep_rcpt-like"/>
</dbReference>
<dbReference type="OrthoDB" id="9768177at2"/>
<dbReference type="AlphaFoldDB" id="A0A1M6Z5I9"/>
<dbReference type="NCBIfam" id="TIGR04056">
    <property type="entry name" value="OMP_RagA_SusC"/>
    <property type="match status" value="1"/>
</dbReference>
<dbReference type="RefSeq" id="WP_072932336.1">
    <property type="nucleotide sequence ID" value="NZ_BMFL01000001.1"/>
</dbReference>
<feature type="domain" description="TonB-dependent receptor plug" evidence="9">
    <location>
        <begin position="113"/>
        <end position="215"/>
    </location>
</feature>
<evidence type="ECO:0000313" key="11">
    <source>
        <dbReference type="EMBL" id="SHL25645.1"/>
    </source>
</evidence>
<dbReference type="EMBL" id="FRBH01000007">
    <property type="protein sequence ID" value="SHL25645.1"/>
    <property type="molecule type" value="Genomic_DNA"/>
</dbReference>
<feature type="signal peptide" evidence="8">
    <location>
        <begin position="1"/>
        <end position="22"/>
    </location>
</feature>
<dbReference type="Proteomes" id="UP000184120">
    <property type="component" value="Unassembled WGS sequence"/>
</dbReference>
<dbReference type="NCBIfam" id="TIGR04057">
    <property type="entry name" value="SusC_RagA_signa"/>
    <property type="match status" value="1"/>
</dbReference>
<dbReference type="InterPro" id="IPR037066">
    <property type="entry name" value="Plug_dom_sf"/>
</dbReference>
<feature type="chain" id="PRO_5012974781" evidence="8">
    <location>
        <begin position="23"/>
        <end position="1001"/>
    </location>
</feature>
<name>A0A1M6Z5I9_9FLAO</name>
<evidence type="ECO:0000256" key="6">
    <source>
        <dbReference type="ARBA" id="ARBA00023237"/>
    </source>
</evidence>
<evidence type="ECO:0000256" key="3">
    <source>
        <dbReference type="ARBA" id="ARBA00022452"/>
    </source>
</evidence>
<dbReference type="Pfam" id="PF07715">
    <property type="entry name" value="Plug"/>
    <property type="match status" value="1"/>
</dbReference>
<dbReference type="Gene3D" id="2.40.170.20">
    <property type="entry name" value="TonB-dependent receptor, beta-barrel domain"/>
    <property type="match status" value="1"/>
</dbReference>
<dbReference type="InterPro" id="IPR023996">
    <property type="entry name" value="TonB-dep_OMP_SusC/RagA"/>
</dbReference>
<dbReference type="InterPro" id="IPR008969">
    <property type="entry name" value="CarboxyPept-like_regulatory"/>
</dbReference>
<dbReference type="InterPro" id="IPR012910">
    <property type="entry name" value="Plug_dom"/>
</dbReference>
<evidence type="ECO:0000256" key="4">
    <source>
        <dbReference type="ARBA" id="ARBA00022692"/>
    </source>
</evidence>
<evidence type="ECO:0000256" key="1">
    <source>
        <dbReference type="ARBA" id="ARBA00004571"/>
    </source>
</evidence>
<dbReference type="SUPFAM" id="SSF56935">
    <property type="entry name" value="Porins"/>
    <property type="match status" value="1"/>
</dbReference>
<evidence type="ECO:0000256" key="2">
    <source>
        <dbReference type="ARBA" id="ARBA00022448"/>
    </source>
</evidence>
<dbReference type="InterPro" id="IPR023997">
    <property type="entry name" value="TonB-dep_OMP_SusC/RagA_CS"/>
</dbReference>
<keyword evidence="8" id="KW-0732">Signal</keyword>
<keyword evidence="13" id="KW-1185">Reference proteome</keyword>
<dbReference type="GO" id="GO:0009279">
    <property type="term" value="C:cell outer membrane"/>
    <property type="evidence" value="ECO:0007669"/>
    <property type="project" value="UniProtKB-SubCell"/>
</dbReference>
<keyword evidence="5 7" id="KW-0472">Membrane</keyword>
<gene>
    <name evidence="10" type="ORF">GCM10010984_01150</name>
    <name evidence="11" type="ORF">SAMN05443634_107173</name>
</gene>
<keyword evidence="2 7" id="KW-0813">Transport</keyword>
<evidence type="ECO:0000313" key="13">
    <source>
        <dbReference type="Proteomes" id="UP000650994"/>
    </source>
</evidence>
<reference evidence="11" key="2">
    <citation type="submission" date="2016-11" db="EMBL/GenBank/DDBJ databases">
        <authorList>
            <person name="Jaros S."/>
            <person name="Januszkiewicz K."/>
            <person name="Wedrychowicz H."/>
        </authorList>
    </citation>
    <scope>NUCLEOTIDE SEQUENCE [LARGE SCALE GENOMIC DNA]</scope>
    <source>
        <strain evidence="11">DSM 27989</strain>
    </source>
</reference>
<dbReference type="PROSITE" id="PS52016">
    <property type="entry name" value="TONB_DEPENDENT_REC_3"/>
    <property type="match status" value="1"/>
</dbReference>
<dbReference type="Gene3D" id="2.170.130.10">
    <property type="entry name" value="TonB-dependent receptor, plug domain"/>
    <property type="match status" value="1"/>
</dbReference>
<reference evidence="12" key="3">
    <citation type="submission" date="2016-11" db="EMBL/GenBank/DDBJ databases">
        <authorList>
            <person name="Varghese N."/>
            <person name="Submissions S."/>
        </authorList>
    </citation>
    <scope>NUCLEOTIDE SEQUENCE [LARGE SCALE GENOMIC DNA]</scope>
    <source>
        <strain evidence="12">DSM 27989</strain>
    </source>
</reference>
<organism evidence="11 12">
    <name type="scientific">Chishuiella changwenlii</name>
    <dbReference type="NCBI Taxonomy" id="1434701"/>
    <lineage>
        <taxon>Bacteria</taxon>
        <taxon>Pseudomonadati</taxon>
        <taxon>Bacteroidota</taxon>
        <taxon>Flavobacteriia</taxon>
        <taxon>Flavobacteriales</taxon>
        <taxon>Weeksellaceae</taxon>
        <taxon>Chishuiella</taxon>
    </lineage>
</organism>
<evidence type="ECO:0000313" key="12">
    <source>
        <dbReference type="Proteomes" id="UP000184120"/>
    </source>
</evidence>
<comment type="similarity">
    <text evidence="7">Belongs to the TonB-dependent receptor family.</text>
</comment>
<evidence type="ECO:0000256" key="5">
    <source>
        <dbReference type="ARBA" id="ARBA00023136"/>
    </source>
</evidence>